<evidence type="ECO:0008006" key="4">
    <source>
        <dbReference type="Google" id="ProtNLM"/>
    </source>
</evidence>
<proteinExistence type="predicted"/>
<keyword evidence="3" id="KW-1185">Reference proteome</keyword>
<evidence type="ECO:0000313" key="3">
    <source>
        <dbReference type="Proteomes" id="UP000185944"/>
    </source>
</evidence>
<dbReference type="VEuPathDB" id="MicrosporidiaDB:NEDG_00622"/>
<sequence>MRYEATTHLHRRYWVVVLWLYLKAATATKNNKADIRMGAVPSNGEKVIEDTIAFFRTTGVKDGVIDKIIGHDSQNIVCKIDLAWYTEEQLPPKLVNNMAFFTLSLRGTAVTTNQLPYNNWRVLKRILQLIGQCSIRFLTFKDLLLETESYQNDLIAEIRADTNPFTIPIRTITTTHVVFFGVSELIINFILSSELLNYPYSINVQCSNVRSLSFLDYYAHDYMEILKFGQLPNLESLETKMFTEKVSIDYLAISQLSQHSVWLSPTIAIGLARVVTKSFNVSQWILEKIMYVALKQIRASNINIHPVLGPKESRLLPDPKDSTYSKNMQVTKIAIFPRQCPQRPIQIQTLTVEVINVQILWISKWFGGITTIQFYHTTSAEDVENLRNTSQIHFKDFPHLRTFQTDQGEWDIYRPDSDNRPESNTVLSCKTDRVDVLTIPVELLHPDTLPALQQMLISTFGLTGHSNAHLLASKLSELTSYISQNLPCQLCEQPLGKTGVATGEPGFVRLLGCGDFSCSYCLQRHVLQDTQNRDMLHMCPNPKCRQWFNHALVGIVCVVAPGSYAIIIEPSIVGTLKPVQILPTPGK</sequence>
<dbReference type="RefSeq" id="XP_067544137.1">
    <property type="nucleotide sequence ID" value="XM_067688040.1"/>
</dbReference>
<organism evidence="2 3">
    <name type="scientific">Nematocida displodere</name>
    <dbReference type="NCBI Taxonomy" id="1805483"/>
    <lineage>
        <taxon>Eukaryota</taxon>
        <taxon>Fungi</taxon>
        <taxon>Fungi incertae sedis</taxon>
        <taxon>Microsporidia</taxon>
        <taxon>Nematocida</taxon>
    </lineage>
</organism>
<evidence type="ECO:0000313" key="2">
    <source>
        <dbReference type="EMBL" id="OAG29489.1"/>
    </source>
</evidence>
<gene>
    <name evidence="2" type="ORF">NEDG_00622</name>
</gene>
<feature type="signal peptide" evidence="1">
    <location>
        <begin position="1"/>
        <end position="27"/>
    </location>
</feature>
<dbReference type="GeneID" id="93646972"/>
<evidence type="ECO:0000256" key="1">
    <source>
        <dbReference type="SAM" id="SignalP"/>
    </source>
</evidence>
<dbReference type="SUPFAM" id="SSF57850">
    <property type="entry name" value="RING/U-box"/>
    <property type="match status" value="1"/>
</dbReference>
<dbReference type="AlphaFoldDB" id="A0A177EES0"/>
<accession>A0A177EES0</accession>
<reference evidence="2 3" key="1">
    <citation type="submission" date="2016-02" db="EMBL/GenBank/DDBJ databases">
        <title>Discovery of a natural microsporidian pathogen with a broad tissue tropism in Caenorhabditis elegans.</title>
        <authorList>
            <person name="Luallen R.J."/>
            <person name="Reinke A.W."/>
            <person name="Tong L."/>
            <person name="Botts M.R."/>
            <person name="Felix M.-A."/>
            <person name="Troemel E.R."/>
        </authorList>
    </citation>
    <scope>NUCLEOTIDE SEQUENCE [LARGE SCALE GENOMIC DNA]</scope>
    <source>
        <strain evidence="2 3">JUm2807</strain>
    </source>
</reference>
<comment type="caution">
    <text evidence="2">The sequence shown here is derived from an EMBL/GenBank/DDBJ whole genome shotgun (WGS) entry which is preliminary data.</text>
</comment>
<feature type="chain" id="PRO_5008060327" description="RING-type domain-containing protein" evidence="1">
    <location>
        <begin position="28"/>
        <end position="587"/>
    </location>
</feature>
<name>A0A177EES0_9MICR</name>
<dbReference type="EMBL" id="LTDL01000040">
    <property type="protein sequence ID" value="OAG29489.1"/>
    <property type="molecule type" value="Genomic_DNA"/>
</dbReference>
<protein>
    <recommendedName>
        <fullName evidence="4">RING-type domain-containing protein</fullName>
    </recommendedName>
</protein>
<keyword evidence="1" id="KW-0732">Signal</keyword>
<dbReference type="Proteomes" id="UP000185944">
    <property type="component" value="Unassembled WGS sequence"/>
</dbReference>